<keyword evidence="3" id="KW-1185">Reference proteome</keyword>
<comment type="caution">
    <text evidence="2">The sequence shown here is derived from an EMBL/GenBank/DDBJ whole genome shotgun (WGS) entry which is preliminary data.</text>
</comment>
<accession>A0ABW3M9B7</accession>
<gene>
    <name evidence="2" type="ORF">ACFQ1S_11945</name>
</gene>
<proteinExistence type="predicted"/>
<dbReference type="Proteomes" id="UP001597045">
    <property type="component" value="Unassembled WGS sequence"/>
</dbReference>
<evidence type="ECO:0000313" key="3">
    <source>
        <dbReference type="Proteomes" id="UP001597045"/>
    </source>
</evidence>
<evidence type="ECO:0000313" key="2">
    <source>
        <dbReference type="EMBL" id="MFD1046219.1"/>
    </source>
</evidence>
<feature type="domain" description="Plastocyanin-like" evidence="1">
    <location>
        <begin position="20"/>
        <end position="85"/>
    </location>
</feature>
<dbReference type="Pfam" id="PF07731">
    <property type="entry name" value="Cu-oxidase_2"/>
    <property type="match status" value="1"/>
</dbReference>
<dbReference type="EMBL" id="JBHTIS010000565">
    <property type="protein sequence ID" value="MFD1046219.1"/>
    <property type="molecule type" value="Genomic_DNA"/>
</dbReference>
<sequence>MPTTLTVRAEQHALWLCFEPWANEYTIPRGTTVVIHFNNESTVETTHHAVGITFFTLGRHPDIWSEDDQPLEIFSDYMPRTSTGTPEEAIRAPGYSVGSATGSRPVRFSGSNAGSGIGSFARSKPFFWIRAK</sequence>
<evidence type="ECO:0000259" key="1">
    <source>
        <dbReference type="Pfam" id="PF07731"/>
    </source>
</evidence>
<dbReference type="InterPro" id="IPR008972">
    <property type="entry name" value="Cupredoxin"/>
</dbReference>
<dbReference type="SUPFAM" id="SSF49503">
    <property type="entry name" value="Cupredoxins"/>
    <property type="match status" value="1"/>
</dbReference>
<dbReference type="InterPro" id="IPR011706">
    <property type="entry name" value="Cu-oxidase_C"/>
</dbReference>
<organism evidence="2 3">
    <name type="scientific">Kibdelosporangium lantanae</name>
    <dbReference type="NCBI Taxonomy" id="1497396"/>
    <lineage>
        <taxon>Bacteria</taxon>
        <taxon>Bacillati</taxon>
        <taxon>Actinomycetota</taxon>
        <taxon>Actinomycetes</taxon>
        <taxon>Pseudonocardiales</taxon>
        <taxon>Pseudonocardiaceae</taxon>
        <taxon>Kibdelosporangium</taxon>
    </lineage>
</organism>
<name>A0ABW3M9B7_9PSEU</name>
<protein>
    <submittedName>
        <fullName evidence="2">Multicopper oxidase domain-containing protein</fullName>
    </submittedName>
</protein>
<reference evidence="3" key="1">
    <citation type="journal article" date="2019" name="Int. J. Syst. Evol. Microbiol.">
        <title>The Global Catalogue of Microorganisms (GCM) 10K type strain sequencing project: providing services to taxonomists for standard genome sequencing and annotation.</title>
        <authorList>
            <consortium name="The Broad Institute Genomics Platform"/>
            <consortium name="The Broad Institute Genome Sequencing Center for Infectious Disease"/>
            <person name="Wu L."/>
            <person name="Ma J."/>
        </authorList>
    </citation>
    <scope>NUCLEOTIDE SEQUENCE [LARGE SCALE GENOMIC DNA]</scope>
    <source>
        <strain evidence="3">JCM 31486</strain>
    </source>
</reference>